<evidence type="ECO:0000256" key="3">
    <source>
        <dbReference type="ARBA" id="ARBA00023163"/>
    </source>
</evidence>
<evidence type="ECO:0000313" key="6">
    <source>
        <dbReference type="EMBL" id="ESO90094.1"/>
    </source>
</evidence>
<dbReference type="EMBL" id="KB202481">
    <property type="protein sequence ID" value="ESO90094.1"/>
    <property type="molecule type" value="Genomic_DNA"/>
</dbReference>
<evidence type="ECO:0000256" key="2">
    <source>
        <dbReference type="ARBA" id="ARBA00023125"/>
    </source>
</evidence>
<dbReference type="OrthoDB" id="2596881at2759"/>
<accession>V4BMG1</accession>
<dbReference type="STRING" id="225164.V4BMG1"/>
<dbReference type="HOGENOM" id="CLU_1121186_0_0_1"/>
<organism evidence="6 7">
    <name type="scientific">Lottia gigantea</name>
    <name type="common">Giant owl limpet</name>
    <dbReference type="NCBI Taxonomy" id="225164"/>
    <lineage>
        <taxon>Eukaryota</taxon>
        <taxon>Metazoa</taxon>
        <taxon>Spiralia</taxon>
        <taxon>Lophotrochozoa</taxon>
        <taxon>Mollusca</taxon>
        <taxon>Gastropoda</taxon>
        <taxon>Patellogastropoda</taxon>
        <taxon>Lottioidea</taxon>
        <taxon>Lottiidae</taxon>
        <taxon>Lottia</taxon>
    </lineage>
</organism>
<dbReference type="InterPro" id="IPR046347">
    <property type="entry name" value="bZIP_sf"/>
</dbReference>
<feature type="domain" description="BZIP" evidence="5">
    <location>
        <begin position="172"/>
        <end position="235"/>
    </location>
</feature>
<keyword evidence="3" id="KW-0804">Transcription</keyword>
<keyword evidence="2" id="KW-0238">DNA-binding</keyword>
<dbReference type="InterPro" id="IPR004827">
    <property type="entry name" value="bZIP"/>
</dbReference>
<dbReference type="AlphaFoldDB" id="V4BMG1"/>
<dbReference type="Proteomes" id="UP000030746">
    <property type="component" value="Unassembled WGS sequence"/>
</dbReference>
<dbReference type="PROSITE" id="PS00036">
    <property type="entry name" value="BZIP_BASIC"/>
    <property type="match status" value="1"/>
</dbReference>
<feature type="coiled-coil region" evidence="4">
    <location>
        <begin position="204"/>
        <end position="231"/>
    </location>
</feature>
<dbReference type="GO" id="GO:0000978">
    <property type="term" value="F:RNA polymerase II cis-regulatory region sequence-specific DNA binding"/>
    <property type="evidence" value="ECO:0007669"/>
    <property type="project" value="TreeGrafter"/>
</dbReference>
<evidence type="ECO:0000256" key="4">
    <source>
        <dbReference type="SAM" id="Coils"/>
    </source>
</evidence>
<dbReference type="SMART" id="SM00338">
    <property type="entry name" value="BRLZ"/>
    <property type="match status" value="1"/>
</dbReference>
<reference evidence="6 7" key="1">
    <citation type="journal article" date="2013" name="Nature">
        <title>Insights into bilaterian evolution from three spiralian genomes.</title>
        <authorList>
            <person name="Simakov O."/>
            <person name="Marletaz F."/>
            <person name="Cho S.J."/>
            <person name="Edsinger-Gonzales E."/>
            <person name="Havlak P."/>
            <person name="Hellsten U."/>
            <person name="Kuo D.H."/>
            <person name="Larsson T."/>
            <person name="Lv J."/>
            <person name="Arendt D."/>
            <person name="Savage R."/>
            <person name="Osoegawa K."/>
            <person name="de Jong P."/>
            <person name="Grimwood J."/>
            <person name="Chapman J.A."/>
            <person name="Shapiro H."/>
            <person name="Aerts A."/>
            <person name="Otillar R.P."/>
            <person name="Terry A.Y."/>
            <person name="Boore J.L."/>
            <person name="Grigoriev I.V."/>
            <person name="Lindberg D.R."/>
            <person name="Seaver E.C."/>
            <person name="Weisblat D.A."/>
            <person name="Putnam N.H."/>
            <person name="Rokhsar D.S."/>
        </authorList>
    </citation>
    <scope>NUCLEOTIDE SEQUENCE [LARGE SCALE GENOMIC DNA]</scope>
</reference>
<dbReference type="PANTHER" id="PTHR23351:SF24">
    <property type="entry name" value="ACTIVATING TRANSCRIPTION FACTOR 3-RELATED"/>
    <property type="match status" value="1"/>
</dbReference>
<gene>
    <name evidence="6" type="ORF">LOTGIDRAFT_233904</name>
</gene>
<dbReference type="SUPFAM" id="SSF57959">
    <property type="entry name" value="Leucine zipper domain"/>
    <property type="match status" value="1"/>
</dbReference>
<dbReference type="GO" id="GO:0000981">
    <property type="term" value="F:DNA-binding transcription factor activity, RNA polymerase II-specific"/>
    <property type="evidence" value="ECO:0007669"/>
    <property type="project" value="TreeGrafter"/>
</dbReference>
<evidence type="ECO:0000313" key="7">
    <source>
        <dbReference type="Proteomes" id="UP000030746"/>
    </source>
</evidence>
<proteinExistence type="predicted"/>
<keyword evidence="4" id="KW-0175">Coiled coil</keyword>
<dbReference type="GO" id="GO:0005634">
    <property type="term" value="C:nucleus"/>
    <property type="evidence" value="ECO:0007669"/>
    <property type="project" value="TreeGrafter"/>
</dbReference>
<evidence type="ECO:0000256" key="1">
    <source>
        <dbReference type="ARBA" id="ARBA00023015"/>
    </source>
</evidence>
<dbReference type="CTD" id="20249397"/>
<evidence type="ECO:0000259" key="5">
    <source>
        <dbReference type="PROSITE" id="PS50217"/>
    </source>
</evidence>
<sequence length="248" mass="28562">MFISAVKENEDVYSLYTFEETFDMLRDEKDLLPDFSLLTDVSEDMDETIGGCRKDPDFYDEFMDCQNVDNFTKTTIDTNGLGICSTIDVASTSVDKETPQNIAPPSETGNFTHDEKTVAAVLASLESKSMTPLIKEGLRSIIQTKRLKEGKQELEVRFTPYVKREPQTEDEINRAMKRKEQNKMAARRFRQRQKDFGDRFMKKIKKIEAANTVLRKEIQQLQNDKSELSLILQNHLSVCHYQPDVSLP</sequence>
<dbReference type="OMA" id="RYICPEA"/>
<dbReference type="KEGG" id="lgi:LOTGIDRAFT_233904"/>
<keyword evidence="7" id="KW-1185">Reference proteome</keyword>
<keyword evidence="1" id="KW-0805">Transcription regulation</keyword>
<dbReference type="Gene3D" id="1.20.5.170">
    <property type="match status" value="1"/>
</dbReference>
<name>V4BMG1_LOTGI</name>
<dbReference type="PANTHER" id="PTHR23351">
    <property type="entry name" value="FOS TRANSCRIPTION FACTOR-RELATED"/>
    <property type="match status" value="1"/>
</dbReference>
<dbReference type="Pfam" id="PF00170">
    <property type="entry name" value="bZIP_1"/>
    <property type="match status" value="1"/>
</dbReference>
<dbReference type="PROSITE" id="PS50217">
    <property type="entry name" value="BZIP"/>
    <property type="match status" value="1"/>
</dbReference>
<dbReference type="GeneID" id="20249397"/>
<dbReference type="InterPro" id="IPR000837">
    <property type="entry name" value="AP-1"/>
</dbReference>
<dbReference type="RefSeq" id="XP_009059170.1">
    <property type="nucleotide sequence ID" value="XM_009060922.1"/>
</dbReference>
<protein>
    <recommendedName>
        <fullName evidence="5">BZIP domain-containing protein</fullName>
    </recommendedName>
</protein>